<feature type="repeat" description="ANK" evidence="3">
    <location>
        <begin position="340"/>
        <end position="362"/>
    </location>
</feature>
<organism evidence="4 5">
    <name type="scientific">Penicillium brasilianum</name>
    <dbReference type="NCBI Taxonomy" id="104259"/>
    <lineage>
        <taxon>Eukaryota</taxon>
        <taxon>Fungi</taxon>
        <taxon>Dikarya</taxon>
        <taxon>Ascomycota</taxon>
        <taxon>Pezizomycotina</taxon>
        <taxon>Eurotiomycetes</taxon>
        <taxon>Eurotiomycetidae</taxon>
        <taxon>Eurotiales</taxon>
        <taxon>Aspergillaceae</taxon>
        <taxon>Penicillium</taxon>
    </lineage>
</organism>
<dbReference type="SMART" id="SM00248">
    <property type="entry name" value="ANK"/>
    <property type="match status" value="9"/>
</dbReference>
<evidence type="ECO:0000313" key="4">
    <source>
        <dbReference type="EMBL" id="CEJ57378.1"/>
    </source>
</evidence>
<dbReference type="PROSITE" id="PS50297">
    <property type="entry name" value="ANK_REP_REGION"/>
    <property type="match status" value="2"/>
</dbReference>
<protein>
    <submittedName>
        <fullName evidence="4">Uncharacterized protein</fullName>
    </submittedName>
</protein>
<evidence type="ECO:0000256" key="3">
    <source>
        <dbReference type="PROSITE-ProRule" id="PRU00023"/>
    </source>
</evidence>
<name>A0A0F7TKS3_PENBI</name>
<feature type="repeat" description="ANK" evidence="3">
    <location>
        <begin position="93"/>
        <end position="126"/>
    </location>
</feature>
<dbReference type="Pfam" id="PF12796">
    <property type="entry name" value="Ank_2"/>
    <property type="match status" value="4"/>
</dbReference>
<dbReference type="InterPro" id="IPR002110">
    <property type="entry name" value="Ankyrin_rpt"/>
</dbReference>
<sequence length="434" mass="48598">MNDPHSQSPLFLPPELLLNVARFLTTARDFNAFVRVSRAHYVLLNSILYYDDAKSEKPHALFWAAMHNQKETATKALKAKTDPQITADLSRLRGATPIMLATYHGSTDVLELLLAREDINPNVRDRMYLCPAITWAVKKNQVSTLRLLLKDKRVNVNLQDKNGETALMTAVINQPDLIPVLLGCARVNPRIGDRIGRTPLSRAAQQKNPDTPLILAAHLRLILDGIDDREHCQQVFYSAAIFGQFDIMKHMVSFYGGKLNPNGDARGISGTDHAVFTVAVERNLQEVVQFLLEWDKTDPNQHDTWQHKTPLFRAADRGLDKMVSILKEHYRVDLNLSNIHGMTPLMVAIEGGRLEIVQCLLSGSRCPDVNLTDNTGVTALWLAAIRGEPKIVQRLLEVEGIDACLADSQGVTPKRIAMMHDNTEVVKILENFTI</sequence>
<accession>A0A0F7TKS3</accession>
<keyword evidence="1" id="KW-0677">Repeat</keyword>
<proteinExistence type="predicted"/>
<dbReference type="InterPro" id="IPR036770">
    <property type="entry name" value="Ankyrin_rpt-contain_sf"/>
</dbReference>
<evidence type="ECO:0000256" key="1">
    <source>
        <dbReference type="ARBA" id="ARBA00022737"/>
    </source>
</evidence>
<reference evidence="5" key="1">
    <citation type="journal article" date="2015" name="Genome Announc.">
        <title>Draft genome sequence of the fungus Penicillium brasilianum MG11.</title>
        <authorList>
            <person name="Horn F."/>
            <person name="Linde J."/>
            <person name="Mattern D.J."/>
            <person name="Walther G."/>
            <person name="Guthke R."/>
            <person name="Brakhage A.A."/>
            <person name="Valiante V."/>
        </authorList>
    </citation>
    <scope>NUCLEOTIDE SEQUENCE [LARGE SCALE GENOMIC DNA]</scope>
    <source>
        <strain evidence="5">MG11</strain>
    </source>
</reference>
<dbReference type="PANTHER" id="PTHR24198">
    <property type="entry name" value="ANKYRIN REPEAT AND PROTEIN KINASE DOMAIN-CONTAINING PROTEIN"/>
    <property type="match status" value="1"/>
</dbReference>
<dbReference type="EMBL" id="CDHK01000005">
    <property type="protein sequence ID" value="CEJ57378.1"/>
    <property type="molecule type" value="Genomic_DNA"/>
</dbReference>
<gene>
    <name evidence="4" type="ORF">PMG11_06072</name>
</gene>
<evidence type="ECO:0000313" key="5">
    <source>
        <dbReference type="Proteomes" id="UP000042958"/>
    </source>
</evidence>
<dbReference type="AlphaFoldDB" id="A0A0F7TKS3"/>
<dbReference type="PANTHER" id="PTHR24198:SF165">
    <property type="entry name" value="ANKYRIN REPEAT-CONTAINING PROTEIN-RELATED"/>
    <property type="match status" value="1"/>
</dbReference>
<evidence type="ECO:0000256" key="2">
    <source>
        <dbReference type="ARBA" id="ARBA00023043"/>
    </source>
</evidence>
<dbReference type="STRING" id="104259.A0A0F7TKS3"/>
<dbReference type="SUPFAM" id="SSF48403">
    <property type="entry name" value="Ankyrin repeat"/>
    <property type="match status" value="1"/>
</dbReference>
<dbReference type="Proteomes" id="UP000042958">
    <property type="component" value="Unassembled WGS sequence"/>
</dbReference>
<keyword evidence="2 3" id="KW-0040">ANK repeat</keyword>
<dbReference type="PROSITE" id="PS50088">
    <property type="entry name" value="ANK_REPEAT"/>
    <property type="match status" value="2"/>
</dbReference>
<keyword evidence="5" id="KW-1185">Reference proteome</keyword>
<dbReference type="Gene3D" id="1.25.40.20">
    <property type="entry name" value="Ankyrin repeat-containing domain"/>
    <property type="match status" value="2"/>
</dbReference>
<dbReference type="OrthoDB" id="20872at2759"/>